<evidence type="ECO:0000256" key="4">
    <source>
        <dbReference type="ARBA" id="ARBA00022833"/>
    </source>
</evidence>
<evidence type="ECO:0000313" key="10">
    <source>
        <dbReference type="Proteomes" id="UP000092321"/>
    </source>
</evidence>
<dbReference type="FunFam" id="3.20.20.140:FF:000039">
    <property type="entry name" value="Adenine deaminase"/>
    <property type="match status" value="1"/>
</dbReference>
<name>A0A1B7TDX0_9ASCO</name>
<dbReference type="GO" id="GO:0043103">
    <property type="term" value="P:hypoxanthine salvage"/>
    <property type="evidence" value="ECO:0007669"/>
    <property type="project" value="UniProtKB-UniRule"/>
</dbReference>
<comment type="cofactor">
    <cofactor evidence="7">
        <name>Zn(2+)</name>
        <dbReference type="ChEBI" id="CHEBI:29105"/>
    </cofactor>
    <text evidence="7">Binds 1 zinc ion per subunit.</text>
</comment>
<evidence type="ECO:0000256" key="6">
    <source>
        <dbReference type="ARBA" id="ARBA00023242"/>
    </source>
</evidence>
<dbReference type="PANTHER" id="PTHR43114">
    <property type="entry name" value="ADENINE DEAMINASE"/>
    <property type="match status" value="1"/>
</dbReference>
<evidence type="ECO:0000256" key="5">
    <source>
        <dbReference type="ARBA" id="ARBA00023080"/>
    </source>
</evidence>
<dbReference type="InterPro" id="IPR006650">
    <property type="entry name" value="A/AMP_deam_AS"/>
</dbReference>
<dbReference type="InterPro" id="IPR032466">
    <property type="entry name" value="Metal_Hydrolase"/>
</dbReference>
<dbReference type="GO" id="GO:0006146">
    <property type="term" value="P:adenine catabolic process"/>
    <property type="evidence" value="ECO:0007669"/>
    <property type="project" value="UniProtKB-UniRule"/>
</dbReference>
<dbReference type="HAMAP" id="MF_01962">
    <property type="entry name" value="Adenine_deaminase"/>
    <property type="match status" value="1"/>
</dbReference>
<evidence type="ECO:0000256" key="1">
    <source>
        <dbReference type="ARBA" id="ARBA00022490"/>
    </source>
</evidence>
<dbReference type="Gene3D" id="3.20.20.140">
    <property type="entry name" value="Metal-dependent hydrolases"/>
    <property type="match status" value="1"/>
</dbReference>
<evidence type="ECO:0000259" key="8">
    <source>
        <dbReference type="Pfam" id="PF00962"/>
    </source>
</evidence>
<dbReference type="PROSITE" id="PS00485">
    <property type="entry name" value="A_DEAMINASE"/>
    <property type="match status" value="1"/>
</dbReference>
<dbReference type="GO" id="GO:0008270">
    <property type="term" value="F:zinc ion binding"/>
    <property type="evidence" value="ECO:0007669"/>
    <property type="project" value="UniProtKB-UniRule"/>
</dbReference>
<feature type="binding site" evidence="7">
    <location>
        <position position="295"/>
    </location>
    <ligand>
        <name>Zn(2+)</name>
        <dbReference type="ChEBI" id="CHEBI:29105"/>
        <note>catalytic</note>
    </ligand>
</feature>
<gene>
    <name evidence="7" type="primary">AAH1</name>
    <name evidence="9" type="ORF">HANVADRAFT_52686</name>
</gene>
<dbReference type="GO" id="GO:0009117">
    <property type="term" value="P:nucleotide metabolic process"/>
    <property type="evidence" value="ECO:0007669"/>
    <property type="project" value="UniProtKB-KW"/>
</dbReference>
<reference evidence="10" key="1">
    <citation type="journal article" date="2016" name="Proc. Natl. Acad. Sci. U.S.A.">
        <title>Comparative genomics of biotechnologically important yeasts.</title>
        <authorList>
            <person name="Riley R."/>
            <person name="Haridas S."/>
            <person name="Wolfe K.H."/>
            <person name="Lopes M.R."/>
            <person name="Hittinger C.T."/>
            <person name="Goeker M."/>
            <person name="Salamov A.A."/>
            <person name="Wisecaver J.H."/>
            <person name="Long T.M."/>
            <person name="Calvey C.H."/>
            <person name="Aerts A.L."/>
            <person name="Barry K.W."/>
            <person name="Choi C."/>
            <person name="Clum A."/>
            <person name="Coughlan A.Y."/>
            <person name="Deshpande S."/>
            <person name="Douglass A.P."/>
            <person name="Hanson S.J."/>
            <person name="Klenk H.-P."/>
            <person name="LaButti K.M."/>
            <person name="Lapidus A."/>
            <person name="Lindquist E.A."/>
            <person name="Lipzen A.M."/>
            <person name="Meier-Kolthoff J.P."/>
            <person name="Ohm R.A."/>
            <person name="Otillar R.P."/>
            <person name="Pangilinan J.L."/>
            <person name="Peng Y."/>
            <person name="Rokas A."/>
            <person name="Rosa C.A."/>
            <person name="Scheuner C."/>
            <person name="Sibirny A.A."/>
            <person name="Slot J.C."/>
            <person name="Stielow J.B."/>
            <person name="Sun H."/>
            <person name="Kurtzman C.P."/>
            <person name="Blackwell M."/>
            <person name="Grigoriev I.V."/>
            <person name="Jeffries T.W."/>
        </authorList>
    </citation>
    <scope>NUCLEOTIDE SEQUENCE [LARGE SCALE GENOMIC DNA]</scope>
    <source>
        <strain evidence="10">NRRL Y-1626</strain>
    </source>
</reference>
<feature type="binding site" evidence="7">
    <location>
        <position position="214"/>
    </location>
    <ligand>
        <name>Zn(2+)</name>
        <dbReference type="ChEBI" id="CHEBI:29105"/>
        <note>catalytic</note>
    </ligand>
</feature>
<dbReference type="OrthoDB" id="272271at2759"/>
<comment type="function">
    <text evidence="7">Catalyzes the hydrolytic deamination of adenine to hypoxanthine. Plays an important role in the purine salvage pathway and in nitrogen catabolism.</text>
</comment>
<dbReference type="EC" id="3.5.4.2" evidence="7"/>
<keyword evidence="6 7" id="KW-0539">Nucleus</keyword>
<evidence type="ECO:0000256" key="3">
    <source>
        <dbReference type="ARBA" id="ARBA00022801"/>
    </source>
</evidence>
<evidence type="ECO:0000256" key="7">
    <source>
        <dbReference type="HAMAP-Rule" id="MF_03145"/>
    </source>
</evidence>
<keyword evidence="4 7" id="KW-0862">Zinc</keyword>
<dbReference type="NCBIfam" id="TIGR01430">
    <property type="entry name" value="aden_deam"/>
    <property type="match status" value="1"/>
</dbReference>
<feature type="binding site" evidence="7">
    <location>
        <position position="296"/>
    </location>
    <ligand>
        <name>substrate</name>
    </ligand>
</feature>
<keyword evidence="2 7" id="KW-0479">Metal-binding</keyword>
<keyword evidence="5 7" id="KW-0546">Nucleotide metabolism</keyword>
<sequence>MCEFPNHDLSENEISFLTEIPKCEHHLHIEGTLEPKLLFELAEKNNINLPLNFPATHEELAASYNNFSNLQDFLDVYYIGCNVLINEDDFYQLTLEYLTKVSKQGLKHTEIFFDPQSHTSRNLSIDLVFNGIKKACDEIFVEFGITTKIIMCLLRHCSIDDCSATLDLAEHLIKDGKIHGLGLDSSEKPFPPELFEQVYLKAKQLNPELRLTAHAGEEGDSSYITNALNKLNVERIDHGVRSIEDPKVIERLANEKIMLSVCPLSNVVLRVVQDVSQLPIKKFLDANVPFSINSDDPAYFGGYILDNYLEVQRRFKLTKKDWAFIATNAILGSWCDEDRKTELLLNLENVMNKYHDF</sequence>
<comment type="caution">
    <text evidence="9">The sequence shown here is derived from an EMBL/GenBank/DDBJ whole genome shotgun (WGS) entry which is preliminary data.</text>
</comment>
<keyword evidence="3 7" id="KW-0378">Hydrolase</keyword>
<dbReference type="InterPro" id="IPR028892">
    <property type="entry name" value="ADE"/>
</dbReference>
<proteinExistence type="inferred from homology"/>
<dbReference type="GO" id="GO:0000034">
    <property type="term" value="F:adenine deaminase activity"/>
    <property type="evidence" value="ECO:0007669"/>
    <property type="project" value="UniProtKB-UniRule"/>
</dbReference>
<feature type="domain" description="Adenosine deaminase" evidence="8">
    <location>
        <begin position="21"/>
        <end position="347"/>
    </location>
</feature>
<comment type="catalytic activity">
    <reaction evidence="7">
        <text>adenine + H2O + H(+) = hypoxanthine + NH4(+)</text>
        <dbReference type="Rhea" id="RHEA:23688"/>
        <dbReference type="ChEBI" id="CHEBI:15377"/>
        <dbReference type="ChEBI" id="CHEBI:15378"/>
        <dbReference type="ChEBI" id="CHEBI:16708"/>
        <dbReference type="ChEBI" id="CHEBI:17368"/>
        <dbReference type="ChEBI" id="CHEBI:28938"/>
        <dbReference type="EC" id="3.5.4.2"/>
    </reaction>
</comment>
<dbReference type="InterPro" id="IPR006330">
    <property type="entry name" value="Ado/ade_deaminase"/>
</dbReference>
<keyword evidence="10" id="KW-1185">Reference proteome</keyword>
<dbReference type="SUPFAM" id="SSF51556">
    <property type="entry name" value="Metallo-dependent hydrolases"/>
    <property type="match status" value="1"/>
</dbReference>
<evidence type="ECO:0000256" key="2">
    <source>
        <dbReference type="ARBA" id="ARBA00022723"/>
    </source>
</evidence>
<dbReference type="Proteomes" id="UP000092321">
    <property type="component" value="Unassembled WGS sequence"/>
</dbReference>
<feature type="binding site" evidence="7">
    <location>
        <position position="28"/>
    </location>
    <ligand>
        <name>Zn(2+)</name>
        <dbReference type="ChEBI" id="CHEBI:29105"/>
        <note>catalytic</note>
    </ligand>
</feature>
<feature type="active site" description="Proton donor" evidence="7">
    <location>
        <position position="217"/>
    </location>
</feature>
<comment type="subcellular location">
    <subcellularLocation>
        <location evidence="7">Cytoplasm</location>
    </subcellularLocation>
    <subcellularLocation>
        <location evidence="7">Nucleus</location>
    </subcellularLocation>
</comment>
<dbReference type="EMBL" id="LXPE01000012">
    <property type="protein sequence ID" value="OBA26898.1"/>
    <property type="molecule type" value="Genomic_DNA"/>
</dbReference>
<feature type="binding site" evidence="7">
    <location>
        <position position="26"/>
    </location>
    <ligand>
        <name>Zn(2+)</name>
        <dbReference type="ChEBI" id="CHEBI:29105"/>
        <note>catalytic</note>
    </ligand>
</feature>
<keyword evidence="1 7" id="KW-0963">Cytoplasm</keyword>
<dbReference type="GO" id="GO:0005634">
    <property type="term" value="C:nucleus"/>
    <property type="evidence" value="ECO:0007669"/>
    <property type="project" value="UniProtKB-SubCell"/>
</dbReference>
<dbReference type="InterPro" id="IPR001365">
    <property type="entry name" value="A_deaminase_dom"/>
</dbReference>
<evidence type="ECO:0000313" key="9">
    <source>
        <dbReference type="EMBL" id="OBA26898.1"/>
    </source>
</evidence>
<organism evidence="9 10">
    <name type="scientific">Hanseniaspora valbyensis NRRL Y-1626</name>
    <dbReference type="NCBI Taxonomy" id="766949"/>
    <lineage>
        <taxon>Eukaryota</taxon>
        <taxon>Fungi</taxon>
        <taxon>Dikarya</taxon>
        <taxon>Ascomycota</taxon>
        <taxon>Saccharomycotina</taxon>
        <taxon>Saccharomycetes</taxon>
        <taxon>Saccharomycodales</taxon>
        <taxon>Saccharomycodaceae</taxon>
        <taxon>Hanseniaspora</taxon>
    </lineage>
</organism>
<dbReference type="AlphaFoldDB" id="A0A1B7TDX0"/>
<dbReference type="CDD" id="cd01320">
    <property type="entry name" value="ADA"/>
    <property type="match status" value="1"/>
</dbReference>
<dbReference type="PANTHER" id="PTHR43114:SF6">
    <property type="entry name" value="ADENINE DEAMINASE"/>
    <property type="match status" value="1"/>
</dbReference>
<dbReference type="GO" id="GO:0005829">
    <property type="term" value="C:cytosol"/>
    <property type="evidence" value="ECO:0007669"/>
    <property type="project" value="TreeGrafter"/>
</dbReference>
<dbReference type="GO" id="GO:0009168">
    <property type="term" value="P:purine ribonucleoside monophosphate biosynthetic process"/>
    <property type="evidence" value="ECO:0007669"/>
    <property type="project" value="InterPro"/>
</dbReference>
<feature type="site" description="Important for catalytic activity" evidence="7">
    <location>
        <position position="238"/>
    </location>
</feature>
<accession>A0A1B7TDX0</accession>
<dbReference type="Pfam" id="PF00962">
    <property type="entry name" value="A_deaminase"/>
    <property type="match status" value="1"/>
</dbReference>
<comment type="similarity">
    <text evidence="7">Belongs to the metallo-dependent hydrolases superfamily. Adenosine and AMP deaminases family. Adenine deaminase type 2 subfamily.</text>
</comment>
<protein>
    <recommendedName>
        <fullName evidence="7">Adenine deaminase</fullName>
        <shortName evidence="7">ADE</shortName>
        <ecNumber evidence="7">3.5.4.2</ecNumber>
    </recommendedName>
    <alternativeName>
        <fullName evidence="7">Adenine aminohydrolase</fullName>
        <shortName evidence="7">AAH</shortName>
    </alternativeName>
</protein>